<comment type="caution">
    <text evidence="1">The sequence shown here is derived from an EMBL/GenBank/DDBJ whole genome shotgun (WGS) entry which is preliminary data.</text>
</comment>
<gene>
    <name evidence="1" type="ORF">A7P90_05610</name>
</gene>
<proteinExistence type="predicted"/>
<dbReference type="RefSeq" id="WP_064087708.1">
    <property type="nucleotide sequence ID" value="NZ_LXSG01000032.1"/>
</dbReference>
<protein>
    <recommendedName>
        <fullName evidence="3">HK97 gp10 family phage protein</fullName>
    </recommendedName>
</protein>
<dbReference type="EMBL" id="LXSG01000032">
    <property type="protein sequence ID" value="OAM18752.1"/>
    <property type="molecule type" value="Genomic_DNA"/>
</dbReference>
<dbReference type="Proteomes" id="UP000077589">
    <property type="component" value="Unassembled WGS sequence"/>
</dbReference>
<accession>A0A1A9RKU0</accession>
<reference evidence="2" key="1">
    <citation type="submission" date="2016-05" db="EMBL/GenBank/DDBJ databases">
        <title>Draft genome of Corynebacterium afermentans subsp. afermentans LCDC 88199T.</title>
        <authorList>
            <person name="Bernier A.-M."/>
            <person name="Bernard K."/>
        </authorList>
    </citation>
    <scope>NUCLEOTIDE SEQUENCE [LARGE SCALE GENOMIC DNA]</scope>
    <source>
        <strain evidence="2">NML04-0072</strain>
    </source>
</reference>
<evidence type="ECO:0008006" key="3">
    <source>
        <dbReference type="Google" id="ProtNLM"/>
    </source>
</evidence>
<dbReference type="AlphaFoldDB" id="A0A1A9RKU0"/>
<evidence type="ECO:0000313" key="2">
    <source>
        <dbReference type="Proteomes" id="UP000077589"/>
    </source>
</evidence>
<name>A0A1A9RKU0_EIKCO</name>
<dbReference type="OrthoDB" id="8812397at2"/>
<organism evidence="1 2">
    <name type="scientific">Eikenella corrodens</name>
    <dbReference type="NCBI Taxonomy" id="539"/>
    <lineage>
        <taxon>Bacteria</taxon>
        <taxon>Pseudomonadati</taxon>
        <taxon>Pseudomonadota</taxon>
        <taxon>Betaproteobacteria</taxon>
        <taxon>Neisseriales</taxon>
        <taxon>Neisseriaceae</taxon>
        <taxon>Eikenella</taxon>
    </lineage>
</organism>
<sequence>MRMHYRINDAHVLAALQQAPAVMERHLQRGLDAAGLQMVQTARQKLRQNDSLALSTLIQAITVEKTGTLEREVLPGTDYAIHLEKGTRAGYRPAPAPLLAWLRTRRAAEPERAVFRLQKHIQRHGTKAHPFWQPAFEDAAPRMVQIIRDEVRRGVREVLG</sequence>
<evidence type="ECO:0000313" key="1">
    <source>
        <dbReference type="EMBL" id="OAM18752.1"/>
    </source>
</evidence>